<protein>
    <submittedName>
        <fullName evidence="1">Uncharacterized protein</fullName>
    </submittedName>
</protein>
<keyword evidence="2" id="KW-1185">Reference proteome</keyword>
<accession>A0A6J5Y0G6</accession>
<name>A0A6J5Y0G6_PRUAR</name>
<dbReference type="EMBL" id="CAEKKB010000007">
    <property type="protein sequence ID" value="CAB4316978.1"/>
    <property type="molecule type" value="Genomic_DNA"/>
</dbReference>
<dbReference type="AlphaFoldDB" id="A0A6J5Y0G6"/>
<evidence type="ECO:0000313" key="1">
    <source>
        <dbReference type="EMBL" id="CAB4316978.1"/>
    </source>
</evidence>
<proteinExistence type="predicted"/>
<sequence>MEARDATFLEDIFPHKTRISKEVQTSEKPSSSTMIENLESQELKRSKRARVEKNFGDVFHTFLVEGDLTSYKEAVMSMNAPFWKESINDEFQSIIQNNT</sequence>
<dbReference type="OrthoDB" id="1750698at2759"/>
<organism evidence="1 2">
    <name type="scientific">Prunus armeniaca</name>
    <name type="common">Apricot</name>
    <name type="synonym">Armeniaca vulgaris</name>
    <dbReference type="NCBI Taxonomy" id="36596"/>
    <lineage>
        <taxon>Eukaryota</taxon>
        <taxon>Viridiplantae</taxon>
        <taxon>Streptophyta</taxon>
        <taxon>Embryophyta</taxon>
        <taxon>Tracheophyta</taxon>
        <taxon>Spermatophyta</taxon>
        <taxon>Magnoliopsida</taxon>
        <taxon>eudicotyledons</taxon>
        <taxon>Gunneridae</taxon>
        <taxon>Pentapetalae</taxon>
        <taxon>rosids</taxon>
        <taxon>fabids</taxon>
        <taxon>Rosales</taxon>
        <taxon>Rosaceae</taxon>
        <taxon>Amygdaloideae</taxon>
        <taxon>Amygdaleae</taxon>
        <taxon>Prunus</taxon>
    </lineage>
</organism>
<gene>
    <name evidence="1" type="ORF">ORAREDHAP_LOCUS43499</name>
</gene>
<dbReference type="Proteomes" id="UP000507245">
    <property type="component" value="Unassembled WGS sequence"/>
</dbReference>
<reference evidence="2" key="1">
    <citation type="journal article" date="2020" name="Genome Biol.">
        <title>Gamete binning: chromosome-level and haplotype-resolved genome assembly enabled by high-throughput single-cell sequencing of gamete genomes.</title>
        <authorList>
            <person name="Campoy J.A."/>
            <person name="Sun H."/>
            <person name="Goel M."/>
            <person name="Jiao W.-B."/>
            <person name="Folz-Donahue K."/>
            <person name="Wang N."/>
            <person name="Rubio M."/>
            <person name="Liu C."/>
            <person name="Kukat C."/>
            <person name="Ruiz D."/>
            <person name="Huettel B."/>
            <person name="Schneeberger K."/>
        </authorList>
    </citation>
    <scope>NUCLEOTIDE SEQUENCE [LARGE SCALE GENOMIC DNA]</scope>
    <source>
        <strain evidence="2">cv. Rojo Pasion</strain>
    </source>
</reference>
<evidence type="ECO:0000313" key="2">
    <source>
        <dbReference type="Proteomes" id="UP000507245"/>
    </source>
</evidence>